<evidence type="ECO:0000256" key="4">
    <source>
        <dbReference type="ARBA" id="ARBA00022692"/>
    </source>
</evidence>
<evidence type="ECO:0000313" key="12">
    <source>
        <dbReference type="Proteomes" id="UP000489600"/>
    </source>
</evidence>
<dbReference type="GO" id="GO:0016020">
    <property type="term" value="C:membrane"/>
    <property type="evidence" value="ECO:0007669"/>
    <property type="project" value="UniProtKB-SubCell"/>
</dbReference>
<dbReference type="AlphaFoldDB" id="A0A565CR70"/>
<comment type="caution">
    <text evidence="11">The sequence shown here is derived from an EMBL/GenBank/DDBJ whole genome shotgun (WGS) entry which is preliminary data.</text>
</comment>
<dbReference type="EMBL" id="CABITT030000008">
    <property type="protein sequence ID" value="VVB16081.1"/>
    <property type="molecule type" value="Genomic_DNA"/>
</dbReference>
<evidence type="ECO:0000256" key="1">
    <source>
        <dbReference type="ARBA" id="ARBA00004141"/>
    </source>
</evidence>
<dbReference type="InterPro" id="IPR032805">
    <property type="entry name" value="Wax_synthase_dom"/>
</dbReference>
<keyword evidence="6" id="KW-0443">Lipid metabolism</keyword>
<keyword evidence="8" id="KW-0012">Acyltransferase</keyword>
<evidence type="ECO:0000256" key="2">
    <source>
        <dbReference type="ARBA" id="ARBA00007282"/>
    </source>
</evidence>
<feature type="transmembrane region" description="Helical" evidence="9">
    <location>
        <begin position="7"/>
        <end position="26"/>
    </location>
</feature>
<evidence type="ECO:0000259" key="10">
    <source>
        <dbReference type="Pfam" id="PF13813"/>
    </source>
</evidence>
<dbReference type="PANTHER" id="PTHR31595:SF39">
    <property type="entry name" value="LONG-CHAIN-ALCOHOL O-FATTY-ACYLTRANSFERASE 5-RELATED"/>
    <property type="match status" value="1"/>
</dbReference>
<organism evidence="11 12">
    <name type="scientific">Arabis nemorensis</name>
    <dbReference type="NCBI Taxonomy" id="586526"/>
    <lineage>
        <taxon>Eukaryota</taxon>
        <taxon>Viridiplantae</taxon>
        <taxon>Streptophyta</taxon>
        <taxon>Embryophyta</taxon>
        <taxon>Tracheophyta</taxon>
        <taxon>Spermatophyta</taxon>
        <taxon>Magnoliopsida</taxon>
        <taxon>eudicotyledons</taxon>
        <taxon>Gunneridae</taxon>
        <taxon>Pentapetalae</taxon>
        <taxon>rosids</taxon>
        <taxon>malvids</taxon>
        <taxon>Brassicales</taxon>
        <taxon>Brassicaceae</taxon>
        <taxon>Arabideae</taxon>
        <taxon>Arabis</taxon>
    </lineage>
</organism>
<feature type="transmembrane region" description="Helical" evidence="9">
    <location>
        <begin position="114"/>
        <end position="135"/>
    </location>
</feature>
<feature type="transmembrane region" description="Helical" evidence="9">
    <location>
        <begin position="224"/>
        <end position="248"/>
    </location>
</feature>
<accession>A0A565CR70</accession>
<feature type="transmembrane region" description="Helical" evidence="9">
    <location>
        <begin position="286"/>
        <end position="308"/>
    </location>
</feature>
<dbReference type="PIRSF" id="PIRSF037006">
    <property type="entry name" value="Wax_synthase"/>
    <property type="match status" value="1"/>
</dbReference>
<dbReference type="GO" id="GO:0006629">
    <property type="term" value="P:lipid metabolic process"/>
    <property type="evidence" value="ECO:0007669"/>
    <property type="project" value="UniProtKB-KW"/>
</dbReference>
<keyword evidence="7 9" id="KW-0472">Membrane</keyword>
<evidence type="ECO:0000256" key="9">
    <source>
        <dbReference type="SAM" id="Phobius"/>
    </source>
</evidence>
<feature type="transmembrane region" description="Helical" evidence="9">
    <location>
        <begin position="147"/>
        <end position="171"/>
    </location>
</feature>
<keyword evidence="4 9" id="KW-0812">Transmembrane</keyword>
<feature type="domain" description="Wax synthase" evidence="10">
    <location>
        <begin position="176"/>
        <end position="263"/>
    </location>
</feature>
<evidence type="ECO:0000313" key="11">
    <source>
        <dbReference type="EMBL" id="VVB16081.1"/>
    </source>
</evidence>
<evidence type="ECO:0000256" key="5">
    <source>
        <dbReference type="ARBA" id="ARBA00022989"/>
    </source>
</evidence>
<dbReference type="Pfam" id="PF13813">
    <property type="entry name" value="MBOAT_2"/>
    <property type="match status" value="1"/>
</dbReference>
<name>A0A565CR70_9BRAS</name>
<comment type="subcellular location">
    <subcellularLocation>
        <location evidence="1">Membrane</location>
        <topology evidence="1">Multi-pass membrane protein</topology>
    </subcellularLocation>
</comment>
<feature type="transmembrane region" description="Helical" evidence="9">
    <location>
        <begin position="46"/>
        <end position="70"/>
    </location>
</feature>
<feature type="transmembrane region" description="Helical" evidence="9">
    <location>
        <begin position="320"/>
        <end position="342"/>
    </location>
</feature>
<feature type="transmembrane region" description="Helical" evidence="9">
    <location>
        <begin position="254"/>
        <end position="274"/>
    </location>
</feature>
<dbReference type="OrthoDB" id="1077582at2759"/>
<reference evidence="11" key="1">
    <citation type="submission" date="2019-07" db="EMBL/GenBank/DDBJ databases">
        <authorList>
            <person name="Dittberner H."/>
        </authorList>
    </citation>
    <scope>NUCLEOTIDE SEQUENCE [LARGE SCALE GENOMIC DNA]</scope>
</reference>
<dbReference type="InterPro" id="IPR044851">
    <property type="entry name" value="Wax_synthase"/>
</dbReference>
<dbReference type="PANTHER" id="PTHR31595">
    <property type="entry name" value="LONG-CHAIN-ALCOHOL O-FATTY-ACYLTRANSFERASE 3-RELATED"/>
    <property type="match status" value="1"/>
</dbReference>
<keyword evidence="12" id="KW-1185">Reference proteome</keyword>
<proteinExistence type="inferred from homology"/>
<evidence type="ECO:0000256" key="7">
    <source>
        <dbReference type="ARBA" id="ARBA00023136"/>
    </source>
</evidence>
<evidence type="ECO:0000256" key="6">
    <source>
        <dbReference type="ARBA" id="ARBA00023098"/>
    </source>
</evidence>
<keyword evidence="5 9" id="KW-1133">Transmembrane helix</keyword>
<dbReference type="Proteomes" id="UP000489600">
    <property type="component" value="Unassembled WGS sequence"/>
</dbReference>
<evidence type="ECO:0000256" key="3">
    <source>
        <dbReference type="ARBA" id="ARBA00022679"/>
    </source>
</evidence>
<gene>
    <name evidence="11" type="ORF">ANE_LOCUS26525</name>
</gene>
<sequence length="358" mass="41355">MEEELKSLIKVWISAIISISYCYYLTPRIKPGVPRLLSVSPVLALFLALPLFFSTVHLSLITAFSVTWLANFKLILFSFDRGPLIPIPANLSRFFCFTFFPIKTHQNPKSQNHLPKLVFAIKVAIFGVILHLYGFRKTLSPTLLRALYFLHLYLEIEIILTFIRVVVFIFLGCDLEPQSNNPYLATSLQDFWGRRWNLMVPAILRPAVYAPMRRVSERRICSGWALFPGILAAFAVSGLAHELLFFYLTREMPTWEVTLFFVLHGVCTAAELAVRKKTTVMQRWRLSPMVSRLLTVGFVFVTSGWLFTPQLVRSGVMERYTYEALSFVAFVSTSYLLFWGYLRRVLYKNTRDLLEHPK</sequence>
<comment type="similarity">
    <text evidence="2">Belongs to the wax synthase family.</text>
</comment>
<dbReference type="InterPro" id="IPR017088">
    <property type="entry name" value="Wax_synthase_Magnoliopsida"/>
</dbReference>
<evidence type="ECO:0000256" key="8">
    <source>
        <dbReference type="ARBA" id="ARBA00023315"/>
    </source>
</evidence>
<keyword evidence="3" id="KW-0808">Transferase</keyword>
<dbReference type="GO" id="GO:0008374">
    <property type="term" value="F:O-acyltransferase activity"/>
    <property type="evidence" value="ECO:0007669"/>
    <property type="project" value="InterPro"/>
</dbReference>
<protein>
    <recommendedName>
        <fullName evidence="10">Wax synthase domain-containing protein</fullName>
    </recommendedName>
</protein>